<evidence type="ECO:0000313" key="1">
    <source>
        <dbReference type="EMBL" id="TDP72827.1"/>
    </source>
</evidence>
<dbReference type="EMBL" id="SNXS01000002">
    <property type="protein sequence ID" value="TDP72827.1"/>
    <property type="molecule type" value="Genomic_DNA"/>
</dbReference>
<proteinExistence type="predicted"/>
<organism evidence="1 2">
    <name type="scientific">Roseateles toxinivorans</name>
    <dbReference type="NCBI Taxonomy" id="270368"/>
    <lineage>
        <taxon>Bacteria</taxon>
        <taxon>Pseudomonadati</taxon>
        <taxon>Pseudomonadota</taxon>
        <taxon>Betaproteobacteria</taxon>
        <taxon>Burkholderiales</taxon>
        <taxon>Sphaerotilaceae</taxon>
        <taxon>Roseateles</taxon>
    </lineage>
</organism>
<dbReference type="AlphaFoldDB" id="A0A4R6QQ52"/>
<protein>
    <submittedName>
        <fullName evidence="1">Uncharacterized protein</fullName>
    </submittedName>
</protein>
<keyword evidence="2" id="KW-1185">Reference proteome</keyword>
<sequence length="72" mass="7709">MCKQTQTMQADACPGAAAAVEDWDLMFDAVKARLRAAVTSGDPSNAMAGTVLECVGALDLLHQMLEQQRSRI</sequence>
<dbReference type="Proteomes" id="UP000295361">
    <property type="component" value="Unassembled WGS sequence"/>
</dbReference>
<gene>
    <name evidence="1" type="ORF">DES47_102573</name>
</gene>
<accession>A0A4R6QQ52</accession>
<dbReference type="InParanoid" id="A0A4R6QQ52"/>
<evidence type="ECO:0000313" key="2">
    <source>
        <dbReference type="Proteomes" id="UP000295361"/>
    </source>
</evidence>
<comment type="caution">
    <text evidence="1">The sequence shown here is derived from an EMBL/GenBank/DDBJ whole genome shotgun (WGS) entry which is preliminary data.</text>
</comment>
<name>A0A4R6QQ52_9BURK</name>
<reference evidence="1 2" key="1">
    <citation type="submission" date="2019-03" db="EMBL/GenBank/DDBJ databases">
        <title>Genomic Encyclopedia of Type Strains, Phase IV (KMG-IV): sequencing the most valuable type-strain genomes for metagenomic binning, comparative biology and taxonomic classification.</title>
        <authorList>
            <person name="Goeker M."/>
        </authorList>
    </citation>
    <scope>NUCLEOTIDE SEQUENCE [LARGE SCALE GENOMIC DNA]</scope>
    <source>
        <strain evidence="1 2">DSM 16998</strain>
    </source>
</reference>